<protein>
    <submittedName>
        <fullName evidence="2">Uncharacterized protein</fullName>
    </submittedName>
</protein>
<keyword evidence="3" id="KW-1185">Reference proteome</keyword>
<keyword evidence="1" id="KW-0812">Transmembrane</keyword>
<accession>A0A327Z2I9</accession>
<dbReference type="Proteomes" id="UP000249341">
    <property type="component" value="Unassembled WGS sequence"/>
</dbReference>
<name>A0A327Z2I9_9ACTN</name>
<comment type="caution">
    <text evidence="2">The sequence shown here is derived from an EMBL/GenBank/DDBJ whole genome shotgun (WGS) entry which is preliminary data.</text>
</comment>
<dbReference type="OrthoDB" id="3295949at2"/>
<keyword evidence="1" id="KW-0472">Membrane</keyword>
<feature type="transmembrane region" description="Helical" evidence="1">
    <location>
        <begin position="79"/>
        <end position="99"/>
    </location>
</feature>
<dbReference type="AlphaFoldDB" id="A0A327Z2I9"/>
<feature type="transmembrane region" description="Helical" evidence="1">
    <location>
        <begin position="45"/>
        <end position="67"/>
    </location>
</feature>
<proteinExistence type="predicted"/>
<gene>
    <name evidence="2" type="ORF">B0I29_118109</name>
</gene>
<keyword evidence="1" id="KW-1133">Transmembrane helix</keyword>
<dbReference type="RefSeq" id="WP_111653007.1">
    <property type="nucleotide sequence ID" value="NZ_JACHWI010000003.1"/>
</dbReference>
<evidence type="ECO:0000313" key="3">
    <source>
        <dbReference type="Proteomes" id="UP000249341"/>
    </source>
</evidence>
<organism evidence="2 3">
    <name type="scientific">Actinoplanes lutulentus</name>
    <dbReference type="NCBI Taxonomy" id="1287878"/>
    <lineage>
        <taxon>Bacteria</taxon>
        <taxon>Bacillati</taxon>
        <taxon>Actinomycetota</taxon>
        <taxon>Actinomycetes</taxon>
        <taxon>Micromonosporales</taxon>
        <taxon>Micromonosporaceae</taxon>
        <taxon>Actinoplanes</taxon>
    </lineage>
</organism>
<evidence type="ECO:0000313" key="2">
    <source>
        <dbReference type="EMBL" id="RAK29317.1"/>
    </source>
</evidence>
<reference evidence="2 3" key="1">
    <citation type="submission" date="2018-06" db="EMBL/GenBank/DDBJ databases">
        <title>Genomic Encyclopedia of Type Strains, Phase III (KMG-III): the genomes of soil and plant-associated and newly described type strains.</title>
        <authorList>
            <person name="Whitman W."/>
        </authorList>
    </citation>
    <scope>NUCLEOTIDE SEQUENCE [LARGE SCALE GENOMIC DNA]</scope>
    <source>
        <strain evidence="2 3">CGMCC 4.7090</strain>
    </source>
</reference>
<dbReference type="EMBL" id="QLMJ01000018">
    <property type="protein sequence ID" value="RAK29317.1"/>
    <property type="molecule type" value="Genomic_DNA"/>
</dbReference>
<feature type="transmembrane region" description="Helical" evidence="1">
    <location>
        <begin position="7"/>
        <end position="25"/>
    </location>
</feature>
<evidence type="ECO:0000256" key="1">
    <source>
        <dbReference type="SAM" id="Phobius"/>
    </source>
</evidence>
<sequence>MRPLFYGWLYGVPFLLIVGWVRRASSPEFGDPAQAAHYGEVTLRYLIAALVLNIAVPLIGMAVAWRLRDQEWTARFVRSLWWMAGLLFLQWMIVASSAVPPSNVEPVPEVTRCIPISGGRQCPGG</sequence>